<dbReference type="RefSeq" id="WP_099917116.1">
    <property type="nucleotide sequence ID" value="NZ_BMHS01000017.1"/>
</dbReference>
<dbReference type="Proteomes" id="UP000228593">
    <property type="component" value="Unassembled WGS sequence"/>
</dbReference>
<gene>
    <name evidence="1" type="ORF">CR103_16865</name>
</gene>
<dbReference type="AlphaFoldDB" id="A0A2G8SY59"/>
<dbReference type="Gene3D" id="1.20.5.440">
    <property type="entry name" value="ATP synthase delta/epsilon subunit, C-terminal domain"/>
    <property type="match status" value="1"/>
</dbReference>
<name>A0A2G8SY59_9BURK</name>
<dbReference type="Gene3D" id="2.60.120.10">
    <property type="entry name" value="Jelly Rolls"/>
    <property type="match status" value="1"/>
</dbReference>
<evidence type="ECO:0000313" key="2">
    <source>
        <dbReference type="Proteomes" id="UP000228593"/>
    </source>
</evidence>
<reference evidence="1 2" key="1">
    <citation type="submission" date="2017-10" db="EMBL/GenBank/DDBJ databases">
        <title>Massilia psychrophilum sp. nov., a novel purple-pigmented bacterium isolated from Tianshan glacier, Xinjiang Municipality, China.</title>
        <authorList>
            <person name="Wang H."/>
        </authorList>
    </citation>
    <scope>NUCLEOTIDE SEQUENCE [LARGE SCALE GENOMIC DNA]</scope>
    <source>
        <strain evidence="1 2">JCM 30813</strain>
    </source>
</reference>
<sequence length="94" mass="11011">MTNIARLRDFVRCFTRQADQAEQRIFVDGRALLAELIAHDDWLLPQFAASSPQRYQQYLLHCDRLERFSVARLVWGPASRRRCTTICRCPVLCV</sequence>
<proteinExistence type="predicted"/>
<protein>
    <submittedName>
        <fullName evidence="1">Uncharacterized protein</fullName>
    </submittedName>
</protein>
<dbReference type="SUPFAM" id="SSF51182">
    <property type="entry name" value="RmlC-like cupins"/>
    <property type="match status" value="1"/>
</dbReference>
<evidence type="ECO:0000313" key="1">
    <source>
        <dbReference type="EMBL" id="PIL38701.1"/>
    </source>
</evidence>
<dbReference type="InterPro" id="IPR011051">
    <property type="entry name" value="RmlC_Cupin_sf"/>
</dbReference>
<accession>A0A2G8SY59</accession>
<organism evidence="1 2">
    <name type="scientific">Massilia psychrophila</name>
    <dbReference type="NCBI Taxonomy" id="1603353"/>
    <lineage>
        <taxon>Bacteria</taxon>
        <taxon>Pseudomonadati</taxon>
        <taxon>Pseudomonadota</taxon>
        <taxon>Betaproteobacteria</taxon>
        <taxon>Burkholderiales</taxon>
        <taxon>Oxalobacteraceae</taxon>
        <taxon>Telluria group</taxon>
        <taxon>Massilia</taxon>
    </lineage>
</organism>
<keyword evidence="2" id="KW-1185">Reference proteome</keyword>
<comment type="caution">
    <text evidence="1">The sequence shown here is derived from an EMBL/GenBank/DDBJ whole genome shotgun (WGS) entry which is preliminary data.</text>
</comment>
<dbReference type="InterPro" id="IPR014710">
    <property type="entry name" value="RmlC-like_jellyroll"/>
</dbReference>
<dbReference type="OrthoDB" id="7059163at2"/>
<dbReference type="EMBL" id="PDOB01000031">
    <property type="protein sequence ID" value="PIL38701.1"/>
    <property type="molecule type" value="Genomic_DNA"/>
</dbReference>